<gene>
    <name evidence="1" type="ORF">V5O48_012022</name>
</gene>
<dbReference type="InterPro" id="IPR032675">
    <property type="entry name" value="LRR_dom_sf"/>
</dbReference>
<name>A0ABR3F3X8_9AGAR</name>
<comment type="caution">
    <text evidence="1">The sequence shown here is derived from an EMBL/GenBank/DDBJ whole genome shotgun (WGS) entry which is preliminary data.</text>
</comment>
<proteinExistence type="predicted"/>
<evidence type="ECO:0000313" key="1">
    <source>
        <dbReference type="EMBL" id="KAL0569938.1"/>
    </source>
</evidence>
<dbReference type="EMBL" id="JBAHYK010001023">
    <property type="protein sequence ID" value="KAL0569938.1"/>
    <property type="molecule type" value="Genomic_DNA"/>
</dbReference>
<dbReference type="SUPFAM" id="SSF52058">
    <property type="entry name" value="L domain-like"/>
    <property type="match status" value="1"/>
</dbReference>
<accession>A0ABR3F3X8</accession>
<keyword evidence="2" id="KW-1185">Reference proteome</keyword>
<reference evidence="1 2" key="1">
    <citation type="submission" date="2024-02" db="EMBL/GenBank/DDBJ databases">
        <title>A draft genome for the cacao thread blight pathogen Marasmius crinis-equi.</title>
        <authorList>
            <person name="Cohen S.P."/>
            <person name="Baruah I.K."/>
            <person name="Amoako-Attah I."/>
            <person name="Bukari Y."/>
            <person name="Meinhardt L.W."/>
            <person name="Bailey B.A."/>
        </authorList>
    </citation>
    <scope>NUCLEOTIDE SEQUENCE [LARGE SCALE GENOMIC DNA]</scope>
    <source>
        <strain evidence="1 2">GH-76</strain>
    </source>
</reference>
<evidence type="ECO:0000313" key="2">
    <source>
        <dbReference type="Proteomes" id="UP001465976"/>
    </source>
</evidence>
<organism evidence="1 2">
    <name type="scientific">Marasmius crinis-equi</name>
    <dbReference type="NCBI Taxonomy" id="585013"/>
    <lineage>
        <taxon>Eukaryota</taxon>
        <taxon>Fungi</taxon>
        <taxon>Dikarya</taxon>
        <taxon>Basidiomycota</taxon>
        <taxon>Agaricomycotina</taxon>
        <taxon>Agaricomycetes</taxon>
        <taxon>Agaricomycetidae</taxon>
        <taxon>Agaricales</taxon>
        <taxon>Marasmiineae</taxon>
        <taxon>Marasmiaceae</taxon>
        <taxon>Marasmius</taxon>
    </lineage>
</organism>
<dbReference type="Gene3D" id="3.80.10.10">
    <property type="entry name" value="Ribonuclease Inhibitor"/>
    <property type="match status" value="1"/>
</dbReference>
<sequence>MQLLTCQKCQQETSLYSKPVHSIDPQLLRTDYVPSDAEASETVKYVEEEEYELARVKRVIVGLRWELDRLEKRERALVDNLARRHSINSPQRRVPAEVWRIIFGMVCSTSGYSFEIDNEGNTTPRLFVILPVTIGHVCSRWRDIVHAYPRLWSSISVNFCYLRTGSLNILNLFLKYSRHDPLTIRIKRPFGYLSDREKEAWRAVASHFWRAEHLVVDIECFDILSVTVDHQISFPNLVTYEGDVPEFGVTDPSWGEAIRDATKLKAMVTISVQRPSTLPYQQLSSLTILNVPHPSLEMLTRILSSCQNLEFLSIACVVSGQGQAPLYPVQSMEMPKLRTLIINGHGTFDEIDLQTRFMTELLRMDSPMLTSFLDSLTAPSLETFELQCPDFSPTAEWPPALMGMLQRSSKTLNKLSLRLAACINSPNRNRVMSTLLEQVPNLTCFEVDMVFSPAGGGLRDAGDDSDWNNWIVKDLFWKLGRPDRFPNLAPNLTTISFRMTDLVLSDSDIQTHLKVYQTHDVLDTVLRAAAWRSPVSIARRDVPSGRQPLTSIRIVRILCHEVGWPPMKADAETRPVPLRSHFLENIQSLEKDGVKVVVQEVGNSAETYVY</sequence>
<dbReference type="Proteomes" id="UP001465976">
    <property type="component" value="Unassembled WGS sequence"/>
</dbReference>
<evidence type="ECO:0008006" key="3">
    <source>
        <dbReference type="Google" id="ProtNLM"/>
    </source>
</evidence>
<protein>
    <recommendedName>
        <fullName evidence="3">F-box domain-containing protein</fullName>
    </recommendedName>
</protein>